<comment type="caution">
    <text evidence="2">The sequence shown here is derived from an EMBL/GenBank/DDBJ whole genome shotgun (WGS) entry which is preliminary data.</text>
</comment>
<reference evidence="2 3" key="1">
    <citation type="journal article" date="2023" name="Sci. Data">
        <title>Genome assembly of the Korean intertidal mud-creeper Batillaria attramentaria.</title>
        <authorList>
            <person name="Patra A.K."/>
            <person name="Ho P.T."/>
            <person name="Jun S."/>
            <person name="Lee S.J."/>
            <person name="Kim Y."/>
            <person name="Won Y.J."/>
        </authorList>
    </citation>
    <scope>NUCLEOTIDE SEQUENCE [LARGE SCALE GENOMIC DNA]</scope>
    <source>
        <strain evidence="2">Wonlab-2016</strain>
    </source>
</reference>
<dbReference type="Proteomes" id="UP001519460">
    <property type="component" value="Unassembled WGS sequence"/>
</dbReference>
<feature type="region of interest" description="Disordered" evidence="1">
    <location>
        <begin position="1"/>
        <end position="24"/>
    </location>
</feature>
<evidence type="ECO:0000313" key="2">
    <source>
        <dbReference type="EMBL" id="KAK7489844.1"/>
    </source>
</evidence>
<keyword evidence="3" id="KW-1185">Reference proteome</keyword>
<dbReference type="EMBL" id="JACVVK020000133">
    <property type="protein sequence ID" value="KAK7489844.1"/>
    <property type="molecule type" value="Genomic_DNA"/>
</dbReference>
<proteinExistence type="predicted"/>
<accession>A0ABD0KRM5</accession>
<name>A0ABD0KRM5_9CAEN</name>
<gene>
    <name evidence="2" type="ORF">BaRGS_00018866</name>
</gene>
<protein>
    <submittedName>
        <fullName evidence="2">Uncharacterized protein</fullName>
    </submittedName>
</protein>
<organism evidence="2 3">
    <name type="scientific">Batillaria attramentaria</name>
    <dbReference type="NCBI Taxonomy" id="370345"/>
    <lineage>
        <taxon>Eukaryota</taxon>
        <taxon>Metazoa</taxon>
        <taxon>Spiralia</taxon>
        <taxon>Lophotrochozoa</taxon>
        <taxon>Mollusca</taxon>
        <taxon>Gastropoda</taxon>
        <taxon>Caenogastropoda</taxon>
        <taxon>Sorbeoconcha</taxon>
        <taxon>Cerithioidea</taxon>
        <taxon>Batillariidae</taxon>
        <taxon>Batillaria</taxon>
    </lineage>
</organism>
<sequence>MSWTPRSLRNPGIMTPLSTPRDTPRMTPFELKFMELERLKKEISRHLGKLNSVRNRYMDWFDKRRQSFVDAVKLLQITFPLLVPKEHNTMKQFRELYKTAKSLPKRGLPVEKCADRIAEFLQFVDELVELKVTHDLLYDKLCAYCDSVSRIREQDKKDNVDELQKTLTKAMSEDFDYDSVHNERDNLYTYKVAQHDHKFHGLLSYVPYVLKVATNMCYWSCQIYLEKE</sequence>
<evidence type="ECO:0000313" key="3">
    <source>
        <dbReference type="Proteomes" id="UP001519460"/>
    </source>
</evidence>
<evidence type="ECO:0000256" key="1">
    <source>
        <dbReference type="SAM" id="MobiDB-lite"/>
    </source>
</evidence>
<dbReference type="AlphaFoldDB" id="A0ABD0KRM5"/>